<dbReference type="AlphaFoldDB" id="A0A6P8XSH7"/>
<dbReference type="PANTHER" id="PTHR24064">
    <property type="entry name" value="SOLUTE CARRIER FAMILY 22 MEMBER"/>
    <property type="match status" value="1"/>
</dbReference>
<dbReference type="InterPro" id="IPR036259">
    <property type="entry name" value="MFS_trans_sf"/>
</dbReference>
<organism evidence="7 8">
    <name type="scientific">Drosophila albomicans</name>
    <name type="common">Fruit fly</name>
    <dbReference type="NCBI Taxonomy" id="7291"/>
    <lineage>
        <taxon>Eukaryota</taxon>
        <taxon>Metazoa</taxon>
        <taxon>Ecdysozoa</taxon>
        <taxon>Arthropoda</taxon>
        <taxon>Hexapoda</taxon>
        <taxon>Insecta</taxon>
        <taxon>Pterygota</taxon>
        <taxon>Neoptera</taxon>
        <taxon>Endopterygota</taxon>
        <taxon>Diptera</taxon>
        <taxon>Brachycera</taxon>
        <taxon>Muscomorpha</taxon>
        <taxon>Ephydroidea</taxon>
        <taxon>Drosophilidae</taxon>
        <taxon>Drosophila</taxon>
    </lineage>
</organism>
<evidence type="ECO:0000256" key="2">
    <source>
        <dbReference type="ARBA" id="ARBA00022692"/>
    </source>
</evidence>
<keyword evidence="2 5" id="KW-0812">Transmembrane</keyword>
<evidence type="ECO:0000256" key="4">
    <source>
        <dbReference type="ARBA" id="ARBA00023136"/>
    </source>
</evidence>
<feature type="domain" description="Major facilitator superfamily (MFS) profile" evidence="6">
    <location>
        <begin position="23"/>
        <end position="499"/>
    </location>
</feature>
<feature type="transmembrane region" description="Helical" evidence="5">
    <location>
        <begin position="386"/>
        <end position="405"/>
    </location>
</feature>
<dbReference type="SUPFAM" id="SSF103473">
    <property type="entry name" value="MFS general substrate transporter"/>
    <property type="match status" value="1"/>
</dbReference>
<keyword evidence="4 5" id="KW-0472">Membrane</keyword>
<dbReference type="Proteomes" id="UP000515160">
    <property type="component" value="Chromosome 2R"/>
</dbReference>
<dbReference type="GeneID" id="117575918"/>
<dbReference type="Gene3D" id="1.20.1250.20">
    <property type="entry name" value="MFS general substrate transporter like domains"/>
    <property type="match status" value="1"/>
</dbReference>
<proteinExistence type="predicted"/>
<feature type="transmembrane region" description="Helical" evidence="5">
    <location>
        <begin position="472"/>
        <end position="495"/>
    </location>
</feature>
<name>A0A6P8XSH7_DROAB</name>
<evidence type="ECO:0000256" key="1">
    <source>
        <dbReference type="ARBA" id="ARBA00004141"/>
    </source>
</evidence>
<protein>
    <submittedName>
        <fullName evidence="8">Solute carrier family 22 member 6-like</fullName>
    </submittedName>
</protein>
<feature type="transmembrane region" description="Helical" evidence="5">
    <location>
        <begin position="349"/>
        <end position="365"/>
    </location>
</feature>
<dbReference type="PROSITE" id="PS50850">
    <property type="entry name" value="MFS"/>
    <property type="match status" value="1"/>
</dbReference>
<feature type="transmembrane region" description="Helical" evidence="5">
    <location>
        <begin position="181"/>
        <end position="199"/>
    </location>
</feature>
<reference evidence="8" key="1">
    <citation type="submission" date="2025-08" db="UniProtKB">
        <authorList>
            <consortium name="RefSeq"/>
        </authorList>
    </citation>
    <scope>IDENTIFICATION</scope>
    <source>
        <strain evidence="8">15112-1751.03</strain>
        <tissue evidence="8">Whole Adult</tissue>
    </source>
</reference>
<feature type="transmembrane region" description="Helical" evidence="5">
    <location>
        <begin position="211"/>
        <end position="232"/>
    </location>
</feature>
<dbReference type="RefSeq" id="XP_034116263.1">
    <property type="nucleotide sequence ID" value="XM_034260372.2"/>
</dbReference>
<dbReference type="Pfam" id="PF00083">
    <property type="entry name" value="Sugar_tr"/>
    <property type="match status" value="1"/>
</dbReference>
<dbReference type="InterPro" id="IPR005828">
    <property type="entry name" value="MFS_sugar_transport-like"/>
</dbReference>
<feature type="transmembrane region" description="Helical" evidence="5">
    <location>
        <begin position="448"/>
        <end position="466"/>
    </location>
</feature>
<comment type="subcellular location">
    <subcellularLocation>
        <location evidence="1">Membrane</location>
        <topology evidence="1">Multi-pass membrane protein</topology>
    </subcellularLocation>
</comment>
<dbReference type="OrthoDB" id="3936150at2759"/>
<evidence type="ECO:0000256" key="3">
    <source>
        <dbReference type="ARBA" id="ARBA00022989"/>
    </source>
</evidence>
<dbReference type="GO" id="GO:0022857">
    <property type="term" value="F:transmembrane transporter activity"/>
    <property type="evidence" value="ECO:0007669"/>
    <property type="project" value="InterPro"/>
</dbReference>
<evidence type="ECO:0000259" key="6">
    <source>
        <dbReference type="PROSITE" id="PS50850"/>
    </source>
</evidence>
<accession>A0A6P8XSH7</accession>
<feature type="transmembrane region" description="Helical" evidence="5">
    <location>
        <begin position="325"/>
        <end position="343"/>
    </location>
</feature>
<evidence type="ECO:0000313" key="8">
    <source>
        <dbReference type="RefSeq" id="XP_034116263.1"/>
    </source>
</evidence>
<keyword evidence="7" id="KW-1185">Reference proteome</keyword>
<evidence type="ECO:0000313" key="7">
    <source>
        <dbReference type="Proteomes" id="UP000515160"/>
    </source>
</evidence>
<feature type="transmembrane region" description="Helical" evidence="5">
    <location>
        <begin position="238"/>
        <end position="257"/>
    </location>
</feature>
<keyword evidence="3 5" id="KW-1133">Transmembrane helix</keyword>
<dbReference type="GO" id="GO:0016020">
    <property type="term" value="C:membrane"/>
    <property type="evidence" value="ECO:0007669"/>
    <property type="project" value="UniProtKB-SubCell"/>
</dbReference>
<dbReference type="InterPro" id="IPR020846">
    <property type="entry name" value="MFS_dom"/>
</dbReference>
<feature type="transmembrane region" description="Helical" evidence="5">
    <location>
        <begin position="150"/>
        <end position="169"/>
    </location>
</feature>
<sequence>MDFDEILAKCGNSNRYQYLLLALYSVLMFVTAMHNFSQNVIGFVPDHWCYHEQLEGISFAQIKAIYNQFEKPSCTRLATIDLITGNATISPDRCDRWIYNYDFGFRSMNTELNWVCDDAYKAPVGQSLFFVGSMCGTLIFGFLGDKIGRIKSLILANFCGFVGDFATIFADNLTTFSITRFISGLAVDANSYLMFILVLEYVSPKLRNTGLNMSMGIFYSLGMICSSWIAVWVGHWRKYLLCSSMPLLLTILFYFLVQESAQWLITRNNLDGAVQRLQHVAQFNKQRISESDWDAFRSYCQKSKQLKQQDDKFTDLLKTPHLRGIFIQMIIVFMSMTVCYNIMSRNVEGLGISAFIMFSLTALTLPPSGILQAKIQDRFGRKGSSISSMLLTGVFTAASGIALSLSQHPSVTLLVTLNIIARFGISVCFGSTLLFSTELVPTSVRSRGLSLAHVAGAAFSLLSPYIMHLGTYYRAAPSIILCLIFFACAYVCLLLPETANRKLPLTVKEGEHFGEEERMFDFLRSTKTKATVDAQQEADTRQKLMS</sequence>
<feature type="transmembrane region" description="Helical" evidence="5">
    <location>
        <begin position="124"/>
        <end position="143"/>
    </location>
</feature>
<evidence type="ECO:0000256" key="5">
    <source>
        <dbReference type="SAM" id="Phobius"/>
    </source>
</evidence>
<gene>
    <name evidence="8" type="primary">LOC117575918</name>
</gene>
<feature type="transmembrane region" description="Helical" evidence="5">
    <location>
        <begin position="18"/>
        <end position="36"/>
    </location>
</feature>
<feature type="transmembrane region" description="Helical" evidence="5">
    <location>
        <begin position="411"/>
        <end position="436"/>
    </location>
</feature>